<evidence type="ECO:0000313" key="2">
    <source>
        <dbReference type="EMBL" id="KAK8868413.1"/>
    </source>
</evidence>
<keyword evidence="3" id="KW-1185">Reference proteome</keyword>
<evidence type="ECO:0000256" key="1">
    <source>
        <dbReference type="SAM" id="MobiDB-lite"/>
    </source>
</evidence>
<comment type="caution">
    <text evidence="2">The sequence shown here is derived from an EMBL/GenBank/DDBJ whole genome shotgun (WGS) entry which is preliminary data.</text>
</comment>
<feature type="compositionally biased region" description="Low complexity" evidence="1">
    <location>
        <begin position="117"/>
        <end position="133"/>
    </location>
</feature>
<feature type="region of interest" description="Disordered" evidence="1">
    <location>
        <begin position="444"/>
        <end position="476"/>
    </location>
</feature>
<feature type="compositionally biased region" description="Polar residues" evidence="1">
    <location>
        <begin position="444"/>
        <end position="470"/>
    </location>
</feature>
<evidence type="ECO:0000313" key="3">
    <source>
        <dbReference type="Proteomes" id="UP001390339"/>
    </source>
</evidence>
<dbReference type="PANTHER" id="PTHR38166:SF1">
    <property type="entry name" value="C2H2-TYPE DOMAIN-CONTAINING PROTEIN"/>
    <property type="match status" value="1"/>
</dbReference>
<sequence length="568" mass="63098">MDNMSSGPPTTDCALHHAGPSSMEELFRLDIDLDDEYYREYYQFLRYTDEFKDDESSGPKEHPLSRVSCGDDQSSEPRMITGIEGSEDRAQREAGLTGTHQLSDMVQLRDERDTMLSGSQGSSIDSDMMSISDSESDLTRITRFNSFPLGREILACATAAGSQLFADFMSNNRPSLKSNDISGCATNKEKPSGQQSSSTGHTGSATQGGNLSSSGSSGLDLSSSKKRKANDQGDGQDQGGEERGIKRAKPTSLDNGLRKLLACPFWKSDARRYRECFKLKLDGIPRVKQHLSRSHYHENHCERCKAVFAESIQLQAHLEHEQCQWRGLEVLEGITHQQRSSLTKKSKTQQSESERWFAIWKLIFPGRQLPSSAYMDLELSEDLSEFRLYSQTNGMQIVMEELEREGLAEQVESSEEMQSLIRVALGRGQDLVFDTWLANRASSFGTPASSTRNASTTNNQERGISEQSVADSGVAVGSHQESDIIPFQSNTDSIRLTSFGEPSGDTNAPGYVPAGTQYQRDPLLETSNSDLTDGLTQPLQPWLNTINELSWLHTDFEEHIDFGDLSFP</sequence>
<feature type="region of interest" description="Disordered" evidence="1">
    <location>
        <begin position="179"/>
        <end position="251"/>
    </location>
</feature>
<dbReference type="EMBL" id="JAPCWZ010000004">
    <property type="protein sequence ID" value="KAK8868413.1"/>
    <property type="molecule type" value="Genomic_DNA"/>
</dbReference>
<accession>A0ABR2IUP1</accession>
<dbReference type="PANTHER" id="PTHR38166">
    <property type="entry name" value="C2H2-TYPE DOMAIN-CONTAINING PROTEIN-RELATED"/>
    <property type="match status" value="1"/>
</dbReference>
<dbReference type="Proteomes" id="UP001390339">
    <property type="component" value="Unassembled WGS sequence"/>
</dbReference>
<feature type="compositionally biased region" description="Basic and acidic residues" evidence="1">
    <location>
        <begin position="52"/>
        <end position="64"/>
    </location>
</feature>
<reference evidence="2 3" key="1">
    <citation type="journal article" date="2024" name="IMA Fungus">
        <title>Apiospora arundinis, a panoply of carbohydrate-active enzymes and secondary metabolites.</title>
        <authorList>
            <person name="Sorensen T."/>
            <person name="Petersen C."/>
            <person name="Muurmann A.T."/>
            <person name="Christiansen J.V."/>
            <person name="Brundto M.L."/>
            <person name="Overgaard C.K."/>
            <person name="Boysen A.T."/>
            <person name="Wollenberg R.D."/>
            <person name="Larsen T.O."/>
            <person name="Sorensen J.L."/>
            <person name="Nielsen K.L."/>
            <person name="Sondergaard T.E."/>
        </authorList>
    </citation>
    <scope>NUCLEOTIDE SEQUENCE [LARGE SCALE GENOMIC DNA]</scope>
    <source>
        <strain evidence="2 3">AAU 773</strain>
    </source>
</reference>
<feature type="compositionally biased region" description="Low complexity" evidence="1">
    <location>
        <begin position="192"/>
        <end position="222"/>
    </location>
</feature>
<feature type="region of interest" description="Disordered" evidence="1">
    <location>
        <begin position="113"/>
        <end position="135"/>
    </location>
</feature>
<protein>
    <submittedName>
        <fullName evidence="2">C2H2 type zinc finger domain-containing protein</fullName>
    </submittedName>
</protein>
<name>A0ABR2IUP1_9PEZI</name>
<feature type="region of interest" description="Disordered" evidence="1">
    <location>
        <begin position="52"/>
        <end position="99"/>
    </location>
</feature>
<organism evidence="2 3">
    <name type="scientific">Apiospora arundinis</name>
    <dbReference type="NCBI Taxonomy" id="335852"/>
    <lineage>
        <taxon>Eukaryota</taxon>
        <taxon>Fungi</taxon>
        <taxon>Dikarya</taxon>
        <taxon>Ascomycota</taxon>
        <taxon>Pezizomycotina</taxon>
        <taxon>Sordariomycetes</taxon>
        <taxon>Xylariomycetidae</taxon>
        <taxon>Amphisphaeriales</taxon>
        <taxon>Apiosporaceae</taxon>
        <taxon>Apiospora</taxon>
    </lineage>
</organism>
<gene>
    <name evidence="2" type="ORF">PGQ11_006991</name>
</gene>
<proteinExistence type="predicted"/>